<dbReference type="PROSITE" id="PS50157">
    <property type="entry name" value="ZINC_FINGER_C2H2_2"/>
    <property type="match status" value="12"/>
</dbReference>
<evidence type="ECO:0000256" key="1">
    <source>
        <dbReference type="ARBA" id="ARBA00004123"/>
    </source>
</evidence>
<dbReference type="InterPro" id="IPR036875">
    <property type="entry name" value="Znf_CCHC_sf"/>
</dbReference>
<evidence type="ECO:0000256" key="2">
    <source>
        <dbReference type="ARBA" id="ARBA00006991"/>
    </source>
</evidence>
<evidence type="ECO:0000313" key="13">
    <source>
        <dbReference type="RefSeq" id="XP_060547993.1"/>
    </source>
</evidence>
<name>A0ABM3ZHY9_PANGU</name>
<feature type="compositionally biased region" description="Basic and acidic residues" evidence="9">
    <location>
        <begin position="416"/>
        <end position="428"/>
    </location>
</feature>
<comment type="similarity">
    <text evidence="2">Belongs to the krueppel C2H2-type zinc-finger protein family.</text>
</comment>
<dbReference type="SUPFAM" id="SSF57756">
    <property type="entry name" value="Retrovirus zinc finger-like domains"/>
    <property type="match status" value="1"/>
</dbReference>
<feature type="compositionally biased region" description="Gly residues" evidence="9">
    <location>
        <begin position="501"/>
        <end position="513"/>
    </location>
</feature>
<feature type="domain" description="C2H2-type" evidence="10">
    <location>
        <begin position="561"/>
        <end position="588"/>
    </location>
</feature>
<feature type="domain" description="C2H2-type" evidence="10">
    <location>
        <begin position="808"/>
        <end position="835"/>
    </location>
</feature>
<dbReference type="RefSeq" id="XP_060547993.1">
    <property type="nucleotide sequence ID" value="XM_060692010.1"/>
</dbReference>
<keyword evidence="12" id="KW-1185">Reference proteome</keyword>
<dbReference type="SMART" id="SM00343">
    <property type="entry name" value="ZnF_C2HC"/>
    <property type="match status" value="1"/>
</dbReference>
<gene>
    <name evidence="13" type="primary">LOC132711949</name>
</gene>
<dbReference type="Pfam" id="PF00096">
    <property type="entry name" value="zf-C2H2"/>
    <property type="match status" value="8"/>
</dbReference>
<evidence type="ECO:0000256" key="7">
    <source>
        <dbReference type="ARBA" id="ARBA00023242"/>
    </source>
</evidence>
<keyword evidence="5 8" id="KW-0863">Zinc-finger</keyword>
<dbReference type="InterPro" id="IPR013087">
    <property type="entry name" value="Znf_C2H2_type"/>
</dbReference>
<keyword evidence="7" id="KW-0539">Nucleus</keyword>
<feature type="domain" description="C2H2-type" evidence="10">
    <location>
        <begin position="589"/>
        <end position="616"/>
    </location>
</feature>
<dbReference type="InterPro" id="IPR001878">
    <property type="entry name" value="Znf_CCHC"/>
</dbReference>
<evidence type="ECO:0000259" key="11">
    <source>
        <dbReference type="PROSITE" id="PS50158"/>
    </source>
</evidence>
<feature type="region of interest" description="Disordered" evidence="9">
    <location>
        <begin position="357"/>
        <end position="379"/>
    </location>
</feature>
<dbReference type="InterPro" id="IPR005162">
    <property type="entry name" value="Retrotrans_gag_dom"/>
</dbReference>
<dbReference type="Gene3D" id="3.30.160.60">
    <property type="entry name" value="Classic Zinc Finger"/>
    <property type="match status" value="12"/>
</dbReference>
<evidence type="ECO:0000313" key="12">
    <source>
        <dbReference type="Proteomes" id="UP001652622"/>
    </source>
</evidence>
<dbReference type="GeneID" id="132711949"/>
<dbReference type="Pfam" id="PF13912">
    <property type="entry name" value="zf-C2H2_6"/>
    <property type="match status" value="2"/>
</dbReference>
<evidence type="ECO:0000256" key="6">
    <source>
        <dbReference type="ARBA" id="ARBA00022833"/>
    </source>
</evidence>
<feature type="domain" description="C2H2-type" evidence="10">
    <location>
        <begin position="780"/>
        <end position="807"/>
    </location>
</feature>
<dbReference type="Pfam" id="PF00098">
    <property type="entry name" value="zf-CCHC"/>
    <property type="match status" value="1"/>
</dbReference>
<feature type="domain" description="C2H2-type" evidence="10">
    <location>
        <begin position="727"/>
        <end position="749"/>
    </location>
</feature>
<dbReference type="PROSITE" id="PS00028">
    <property type="entry name" value="ZINC_FINGER_C2H2_1"/>
    <property type="match status" value="10"/>
</dbReference>
<feature type="compositionally biased region" description="Pro residues" evidence="9">
    <location>
        <begin position="158"/>
        <end position="175"/>
    </location>
</feature>
<feature type="domain" description="C2H2-type" evidence="10">
    <location>
        <begin position="644"/>
        <end position="671"/>
    </location>
</feature>
<dbReference type="Proteomes" id="UP001652622">
    <property type="component" value="Unplaced"/>
</dbReference>
<reference evidence="13" key="1">
    <citation type="submission" date="2025-08" db="UniProtKB">
        <authorList>
            <consortium name="RefSeq"/>
        </authorList>
    </citation>
    <scope>IDENTIFICATION</scope>
    <source>
        <tissue evidence="13">Blood</tissue>
    </source>
</reference>
<evidence type="ECO:0000256" key="5">
    <source>
        <dbReference type="ARBA" id="ARBA00022771"/>
    </source>
</evidence>
<sequence length="880" mass="99817">MSEQSRELGETDCWGETVTATQSDACLVRPIGEDEVTLENPEKPRWSIGIGKKDGWDERTRGVTLNRGNRKPGWKLELEALTDQGGLTEAPLREDYLKRHVTRLVMETLENLNIRREPGQQPKSTERAAVMDDARGGTPLLEAAYRADGAAATGEDPANPPPQAARTPVPIPNQPRAPQLEREIPPLGVKFDGNPQQLGFFVAHVLTYMQEYGRDFQTQGSRVRVVTLALEGAAARWMVTLHNANAPELWNFDHFMTALRRRFEDPLADRKARDRIKVVRQGRRPVAEYTEEFWDLACRVHWPEDILVSCFKDGLSDDLYNACVARGAPNDLHEWYVTAEEAEIDMARNQYRAGRAWKKSSPQWKQEPHKPQTAFSPRSSACFKCGKEGHRAAECRSQIPARNHPPGEGPGKPGRRGKETALRSREAIEVPSPPLFGEETLASEQEESHSFGSDPDDEPLEDGGWQRMQERGAAQEEEESGPRRAALTGPGTASPGDSGERPGGSGAAGGMSPGGAQERRLPGGRCEEEEMGGDPEMGLEGGGSFGRPPKPRRIREEAKEHPCPECGKSFKRNHHLQRHLSIHSGKKPHKCLECGKSFRQRENLHSHQRLHLENQYQCWQCEKSFKTIQILEKHVRIHSLEKPFKCLECGKSFHHWSNFDIHERIHSEEKKYECPKCKKSFKRNDHLQRHLIIHSVEKPHKCLECGKSFSQRGHLYRHQRVHLQEEYECGECEKSFKTIQILEKHLRIHKPNICLEFGKSFSQRGSLDSHQRIHTGEKPYKCLECGKSFTEGGHLRRHQRVHTGEKPHKCLECGKCFSRRGTLYGHKMIHTGEKPHKCLQCGKSFSQKGTLDGHQRIHSGEKPYKCLECGKSFIERSSLR</sequence>
<evidence type="ECO:0000256" key="9">
    <source>
        <dbReference type="SAM" id="MobiDB-lite"/>
    </source>
</evidence>
<evidence type="ECO:0000256" key="4">
    <source>
        <dbReference type="ARBA" id="ARBA00022737"/>
    </source>
</evidence>
<dbReference type="PROSITE" id="PS50158">
    <property type="entry name" value="ZF_CCHC"/>
    <property type="match status" value="1"/>
</dbReference>
<feature type="compositionally biased region" description="Basic and acidic residues" evidence="9">
    <location>
        <begin position="554"/>
        <end position="563"/>
    </location>
</feature>
<feature type="domain" description="C2H2-type" evidence="10">
    <location>
        <begin position="752"/>
        <end position="779"/>
    </location>
</feature>
<evidence type="ECO:0000259" key="10">
    <source>
        <dbReference type="PROSITE" id="PS50157"/>
    </source>
</evidence>
<dbReference type="SUPFAM" id="SSF57667">
    <property type="entry name" value="beta-beta-alpha zinc fingers"/>
    <property type="match status" value="6"/>
</dbReference>
<dbReference type="Pfam" id="PF03732">
    <property type="entry name" value="Retrotrans_gag"/>
    <property type="match status" value="1"/>
</dbReference>
<protein>
    <submittedName>
        <fullName evidence="13">Zinc finger protein 3-like</fullName>
    </submittedName>
</protein>
<feature type="domain" description="C2H2-type" evidence="10">
    <location>
        <begin position="672"/>
        <end position="699"/>
    </location>
</feature>
<evidence type="ECO:0000256" key="8">
    <source>
        <dbReference type="PROSITE-ProRule" id="PRU00042"/>
    </source>
</evidence>
<keyword evidence="4" id="KW-0677">Repeat</keyword>
<dbReference type="InterPro" id="IPR036236">
    <property type="entry name" value="Znf_C2H2_sf"/>
</dbReference>
<organism evidence="12 13">
    <name type="scientific">Pantherophis guttatus</name>
    <name type="common">Corn snake</name>
    <name type="synonym">Elaphe guttata</name>
    <dbReference type="NCBI Taxonomy" id="94885"/>
    <lineage>
        <taxon>Eukaryota</taxon>
        <taxon>Metazoa</taxon>
        <taxon>Chordata</taxon>
        <taxon>Craniata</taxon>
        <taxon>Vertebrata</taxon>
        <taxon>Euteleostomi</taxon>
        <taxon>Lepidosauria</taxon>
        <taxon>Squamata</taxon>
        <taxon>Bifurcata</taxon>
        <taxon>Unidentata</taxon>
        <taxon>Episquamata</taxon>
        <taxon>Toxicofera</taxon>
        <taxon>Serpentes</taxon>
        <taxon>Colubroidea</taxon>
        <taxon>Colubridae</taxon>
        <taxon>Colubrinae</taxon>
        <taxon>Pantherophis</taxon>
    </lineage>
</organism>
<keyword evidence="3" id="KW-0479">Metal-binding</keyword>
<dbReference type="PANTHER" id="PTHR24409">
    <property type="entry name" value="ZINC FINGER PROTEIN 142"/>
    <property type="match status" value="1"/>
</dbReference>
<feature type="region of interest" description="Disordered" evidence="9">
    <location>
        <begin position="395"/>
        <end position="570"/>
    </location>
</feature>
<dbReference type="PANTHER" id="PTHR24409:SF331">
    <property type="entry name" value="ZINC FINGER PROTEIN 322A"/>
    <property type="match status" value="1"/>
</dbReference>
<keyword evidence="6" id="KW-0862">Zinc</keyword>
<accession>A0ABM3ZHY9</accession>
<feature type="domain" description="C2H2-type" evidence="10">
    <location>
        <begin position="836"/>
        <end position="863"/>
    </location>
</feature>
<feature type="domain" description="C2H2-type" evidence="10">
    <location>
        <begin position="616"/>
        <end position="643"/>
    </location>
</feature>
<comment type="subcellular location">
    <subcellularLocation>
        <location evidence="1">Nucleus</location>
    </subcellularLocation>
</comment>
<proteinExistence type="inferred from homology"/>
<dbReference type="SMART" id="SM00355">
    <property type="entry name" value="ZnF_C2H2"/>
    <property type="match status" value="11"/>
</dbReference>
<feature type="region of interest" description="Disordered" evidence="9">
    <location>
        <begin position="149"/>
        <end position="179"/>
    </location>
</feature>
<feature type="domain" description="CCHC-type" evidence="11">
    <location>
        <begin position="382"/>
        <end position="397"/>
    </location>
</feature>
<evidence type="ECO:0000256" key="3">
    <source>
        <dbReference type="ARBA" id="ARBA00022723"/>
    </source>
</evidence>
<feature type="domain" description="C2H2-type" evidence="10">
    <location>
        <begin position="700"/>
        <end position="727"/>
    </location>
</feature>
<feature type="domain" description="C2H2-type" evidence="10">
    <location>
        <begin position="864"/>
        <end position="880"/>
    </location>
</feature>